<keyword evidence="16" id="KW-0175">Coiled coil</keyword>
<dbReference type="PROSITE" id="PS50110">
    <property type="entry name" value="RESPONSE_REGULATORY"/>
    <property type="match status" value="1"/>
</dbReference>
<dbReference type="InterPro" id="IPR003661">
    <property type="entry name" value="HisK_dim/P_dom"/>
</dbReference>
<dbReference type="Gene3D" id="3.30.565.10">
    <property type="entry name" value="Histidine kinase-like ATPase, C-terminal domain"/>
    <property type="match status" value="1"/>
</dbReference>
<dbReference type="SMART" id="SM00448">
    <property type="entry name" value="REC"/>
    <property type="match status" value="1"/>
</dbReference>
<feature type="region of interest" description="Disordered" evidence="17">
    <location>
        <begin position="824"/>
        <end position="894"/>
    </location>
</feature>
<evidence type="ECO:0000313" key="24">
    <source>
        <dbReference type="Proteomes" id="UP001229025"/>
    </source>
</evidence>
<dbReference type="Gene3D" id="1.10.287.130">
    <property type="match status" value="1"/>
</dbReference>
<feature type="modified residue" description="Phosphohistidine" evidence="14">
    <location>
        <position position="956"/>
    </location>
</feature>
<feature type="region of interest" description="Disordered" evidence="17">
    <location>
        <begin position="1019"/>
        <end position="1072"/>
    </location>
</feature>
<keyword evidence="13 18" id="KW-0472">Membrane</keyword>
<dbReference type="SMART" id="SM00387">
    <property type="entry name" value="HATPase_c"/>
    <property type="match status" value="1"/>
</dbReference>
<dbReference type="Proteomes" id="UP001229025">
    <property type="component" value="Unassembled WGS sequence"/>
</dbReference>
<feature type="domain" description="Histidine kinase" evidence="19">
    <location>
        <begin position="279"/>
        <end position="500"/>
    </location>
</feature>
<dbReference type="InterPro" id="IPR004358">
    <property type="entry name" value="Sig_transdc_His_kin-like_C"/>
</dbReference>
<dbReference type="PANTHER" id="PTHR45339">
    <property type="entry name" value="HYBRID SIGNAL TRANSDUCTION HISTIDINE KINASE J"/>
    <property type="match status" value="1"/>
</dbReference>
<dbReference type="Pfam" id="PF02518">
    <property type="entry name" value="HATPase_c"/>
    <property type="match status" value="1"/>
</dbReference>
<feature type="region of interest" description="Disordered" evidence="17">
    <location>
        <begin position="616"/>
        <end position="700"/>
    </location>
</feature>
<feature type="compositionally biased region" description="Polar residues" evidence="17">
    <location>
        <begin position="831"/>
        <end position="846"/>
    </location>
</feature>
<dbReference type="PANTHER" id="PTHR45339:SF1">
    <property type="entry name" value="HYBRID SIGNAL TRANSDUCTION HISTIDINE KINASE J"/>
    <property type="match status" value="1"/>
</dbReference>
<dbReference type="Gene3D" id="3.40.50.2300">
    <property type="match status" value="1"/>
</dbReference>
<dbReference type="SUPFAM" id="SSF158472">
    <property type="entry name" value="HAMP domain-like"/>
    <property type="match status" value="1"/>
</dbReference>
<keyword evidence="7 18" id="KW-0812">Transmembrane</keyword>
<evidence type="ECO:0000256" key="2">
    <source>
        <dbReference type="ARBA" id="ARBA00004651"/>
    </source>
</evidence>
<gene>
    <name evidence="23" type="ORF">QLT01_02860</name>
</gene>
<evidence type="ECO:0000256" key="7">
    <source>
        <dbReference type="ARBA" id="ARBA00022692"/>
    </source>
</evidence>
<evidence type="ECO:0000256" key="16">
    <source>
        <dbReference type="SAM" id="Coils"/>
    </source>
</evidence>
<dbReference type="InterPro" id="IPR036890">
    <property type="entry name" value="HATPase_C_sf"/>
</dbReference>
<evidence type="ECO:0000256" key="17">
    <source>
        <dbReference type="SAM" id="MobiDB-lite"/>
    </source>
</evidence>
<dbReference type="Pfam" id="PF00072">
    <property type="entry name" value="Response_reg"/>
    <property type="match status" value="1"/>
</dbReference>
<dbReference type="PROSITE" id="PS50109">
    <property type="entry name" value="HIS_KIN"/>
    <property type="match status" value="1"/>
</dbReference>
<dbReference type="SUPFAM" id="SSF47226">
    <property type="entry name" value="Histidine-containing phosphotransfer domain, HPT domain"/>
    <property type="match status" value="1"/>
</dbReference>
<dbReference type="EC" id="2.7.13.3" evidence="3"/>
<dbReference type="CDD" id="cd00082">
    <property type="entry name" value="HisKA"/>
    <property type="match status" value="1"/>
</dbReference>
<evidence type="ECO:0000256" key="15">
    <source>
        <dbReference type="PROSITE-ProRule" id="PRU00169"/>
    </source>
</evidence>
<dbReference type="InterPro" id="IPR036097">
    <property type="entry name" value="HisK_dim/P_sf"/>
</dbReference>
<dbReference type="InterPro" id="IPR001789">
    <property type="entry name" value="Sig_transdc_resp-reg_receiver"/>
</dbReference>
<comment type="subcellular location">
    <subcellularLocation>
        <location evidence="2">Cell membrane</location>
        <topology evidence="2">Multi-pass membrane protein</topology>
    </subcellularLocation>
</comment>
<evidence type="ECO:0000256" key="11">
    <source>
        <dbReference type="ARBA" id="ARBA00022989"/>
    </source>
</evidence>
<keyword evidence="24" id="KW-1185">Reference proteome</keyword>
<dbReference type="InterPro" id="IPR005467">
    <property type="entry name" value="His_kinase_dom"/>
</dbReference>
<sequence length="1072" mass="117210">MLLRTRFQLALLLLPLATSLMFSLYAVDREISGERLAMMERLQASMQAIMPGMANAALAADDQRLHEQAQMLIDQRDVRALTLRTANGGALLHLGPSQRPETSTLVESQAYPSDPDSLVMVMPVIDPWRETQRGEQMSWLVLEASDTRLVLHRYQLLVGYGLANLVFGLALLLLAFHGSRRMLQPLHELGEALTCLARGETHRQLPVAGNDDLSELAENYNRSVEQLKRAREDMQDQIEQTTQDLHESMETVEIKNIELDMARRKALEANRIKSEFLANMSHEIRTPLNGIIGFSNLLGRSDLDNRQRDWLGHMQNASSSLMSLINDILDFSKIEAGKLELEKVQMDIEPLIEEVLAMHAPEAHRKHLHLLGLVYDDVPQRFEGDPLRIKQVVTNLVANAVKFTERGEVIVRVMVDDLSGSNTRLKIAVADTGIGMDSAQRNRLFQAFSQGDPSRARQFGGTGLGLMISKRLVEQMGGEIQVDSLPGHGSTFLFSVPVAVSSIEERPREVVFDHQRICLIEPHSATRRALSYLLTRWSLTLVGIEEQPDLVVVALESRDLKRLDEWGARLKHLPCRVLGLLNAPLPADAENLQQYGIDEVVSKPVTRLQMRHKLANLLHSPHRDPTQAPRSASFTSFEPATREQDASTAPAAKPTATPDASAKPASTPAASTTPAKTPPAGPRPELPAQPASQETPAQPRKCVMVVDDNPSNRLLAEELLTDMGLDTLAAQSGEEALALAQEQVVDAVLMDIQMPGMNGLEATKALRHQHREGNRHLPVIALTAHALAHERRELLAEGMDDYLIKPIDEGLLANLLSRHLGISLNPPPQAARSSSQTRSPARSQTRSPERNQPRSPARSQAASALPPGVKDAASQSESSSPATTLPRSAAKSQLSLEQDADLPVVDIALGVEMAGGREALALEMLGLLIESLPESEARIRRAWQARDNEAMLDGVHYLNGACRYCGVPRLALLVEALETRIRVSGLSQLEEDVDALFAAIDSLIQWSHSDEAKALLAAPLEPASPAGETPETPTAPPVEPSSPPATAPSDAPTEPSDTGSSSVSKPQSKNQP</sequence>
<dbReference type="PROSITE" id="PS50894">
    <property type="entry name" value="HPT"/>
    <property type="match status" value="1"/>
</dbReference>
<dbReference type="CDD" id="cd06225">
    <property type="entry name" value="HAMP"/>
    <property type="match status" value="1"/>
</dbReference>
<evidence type="ECO:0000256" key="14">
    <source>
        <dbReference type="PROSITE-ProRule" id="PRU00110"/>
    </source>
</evidence>
<dbReference type="EMBL" id="JASCSA010000002">
    <property type="protein sequence ID" value="MDI5883295.1"/>
    <property type="molecule type" value="Genomic_DNA"/>
</dbReference>
<dbReference type="InterPro" id="IPR008207">
    <property type="entry name" value="Sig_transdc_His_kin_Hpt_dom"/>
</dbReference>
<organism evidence="23 24">
    <name type="scientific">Cobetia amphilecti</name>
    <dbReference type="NCBI Taxonomy" id="1055104"/>
    <lineage>
        <taxon>Bacteria</taxon>
        <taxon>Pseudomonadati</taxon>
        <taxon>Pseudomonadota</taxon>
        <taxon>Gammaproteobacteria</taxon>
        <taxon>Oceanospirillales</taxon>
        <taxon>Halomonadaceae</taxon>
        <taxon>Cobetia</taxon>
    </lineage>
</organism>
<evidence type="ECO:0000256" key="5">
    <source>
        <dbReference type="ARBA" id="ARBA00022553"/>
    </source>
</evidence>
<feature type="domain" description="HPt" evidence="22">
    <location>
        <begin position="917"/>
        <end position="1018"/>
    </location>
</feature>
<dbReference type="PROSITE" id="PS50885">
    <property type="entry name" value="HAMP"/>
    <property type="match status" value="1"/>
</dbReference>
<evidence type="ECO:0000256" key="8">
    <source>
        <dbReference type="ARBA" id="ARBA00022741"/>
    </source>
</evidence>
<dbReference type="InterPro" id="IPR003594">
    <property type="entry name" value="HATPase_dom"/>
</dbReference>
<keyword evidence="5 15" id="KW-0597">Phosphoprotein</keyword>
<feature type="compositionally biased region" description="Polar residues" evidence="17">
    <location>
        <begin position="873"/>
        <end position="894"/>
    </location>
</feature>
<evidence type="ECO:0000256" key="3">
    <source>
        <dbReference type="ARBA" id="ARBA00012438"/>
    </source>
</evidence>
<evidence type="ECO:0000256" key="18">
    <source>
        <dbReference type="SAM" id="Phobius"/>
    </source>
</evidence>
<evidence type="ECO:0000256" key="6">
    <source>
        <dbReference type="ARBA" id="ARBA00022679"/>
    </source>
</evidence>
<evidence type="ECO:0000256" key="13">
    <source>
        <dbReference type="ARBA" id="ARBA00023136"/>
    </source>
</evidence>
<evidence type="ECO:0000256" key="12">
    <source>
        <dbReference type="ARBA" id="ARBA00023012"/>
    </source>
</evidence>
<evidence type="ECO:0000259" key="22">
    <source>
        <dbReference type="PROSITE" id="PS50894"/>
    </source>
</evidence>
<evidence type="ECO:0000256" key="1">
    <source>
        <dbReference type="ARBA" id="ARBA00000085"/>
    </source>
</evidence>
<dbReference type="SMART" id="SM00304">
    <property type="entry name" value="HAMP"/>
    <property type="match status" value="1"/>
</dbReference>
<feature type="compositionally biased region" description="Pro residues" evidence="17">
    <location>
        <begin position="676"/>
        <end position="687"/>
    </location>
</feature>
<dbReference type="Pfam" id="PF00672">
    <property type="entry name" value="HAMP"/>
    <property type="match status" value="1"/>
</dbReference>
<dbReference type="SMART" id="SM00073">
    <property type="entry name" value="HPT"/>
    <property type="match status" value="1"/>
</dbReference>
<evidence type="ECO:0000313" key="23">
    <source>
        <dbReference type="EMBL" id="MDI5883295.1"/>
    </source>
</evidence>
<dbReference type="Gene3D" id="1.20.120.160">
    <property type="entry name" value="HPT domain"/>
    <property type="match status" value="1"/>
</dbReference>
<dbReference type="SMART" id="SM00388">
    <property type="entry name" value="HisKA"/>
    <property type="match status" value="1"/>
</dbReference>
<accession>A0ABT6UKR3</accession>
<keyword evidence="10 23" id="KW-0067">ATP-binding</keyword>
<evidence type="ECO:0000256" key="10">
    <source>
        <dbReference type="ARBA" id="ARBA00022840"/>
    </source>
</evidence>
<reference evidence="24" key="2">
    <citation type="submission" date="2023-07" db="EMBL/GenBank/DDBJ databases">
        <title>Genome-based characterization of strain KMM 296 and proposal for reclassification of Cobetia litoralis and Cobetia pacifica, and emended description of the species Cobetia amphilecti and Cobetia marina.</title>
        <authorList>
            <person name="Balabanova L."/>
            <person name="Nedashkovskaya O."/>
        </authorList>
    </citation>
    <scope>NUCLEOTIDE SEQUENCE [LARGE SCALE GENOMIC DNA]</scope>
    <source>
        <strain evidence="24">NRIC 0815</strain>
    </source>
</reference>
<keyword evidence="9" id="KW-0418">Kinase</keyword>
<keyword evidence="6" id="KW-0808">Transferase</keyword>
<evidence type="ECO:0000256" key="4">
    <source>
        <dbReference type="ARBA" id="ARBA00022475"/>
    </source>
</evidence>
<dbReference type="RefSeq" id="WP_284726308.1">
    <property type="nucleotide sequence ID" value="NZ_JASCSA010000002.1"/>
</dbReference>
<dbReference type="CDD" id="cd17546">
    <property type="entry name" value="REC_hyHK_CKI1_RcsC-like"/>
    <property type="match status" value="1"/>
</dbReference>
<feature type="transmembrane region" description="Helical" evidence="18">
    <location>
        <begin position="157"/>
        <end position="176"/>
    </location>
</feature>
<dbReference type="CDD" id="cd16922">
    <property type="entry name" value="HATPase_EvgS-ArcB-TorS-like"/>
    <property type="match status" value="1"/>
</dbReference>
<comment type="catalytic activity">
    <reaction evidence="1">
        <text>ATP + protein L-histidine = ADP + protein N-phospho-L-histidine.</text>
        <dbReference type="EC" id="2.7.13.3"/>
    </reaction>
</comment>
<evidence type="ECO:0000259" key="21">
    <source>
        <dbReference type="PROSITE" id="PS50885"/>
    </source>
</evidence>
<dbReference type="SUPFAM" id="SSF55874">
    <property type="entry name" value="ATPase domain of HSP90 chaperone/DNA topoisomerase II/histidine kinase"/>
    <property type="match status" value="1"/>
</dbReference>
<dbReference type="Pfam" id="PF00512">
    <property type="entry name" value="HisKA"/>
    <property type="match status" value="1"/>
</dbReference>
<feature type="compositionally biased region" description="Polar residues" evidence="17">
    <location>
        <begin position="628"/>
        <end position="638"/>
    </location>
</feature>
<keyword evidence="12" id="KW-0902">Two-component regulatory system</keyword>
<keyword evidence="4" id="KW-1003">Cell membrane</keyword>
<keyword evidence="11 18" id="KW-1133">Transmembrane helix</keyword>
<evidence type="ECO:0000259" key="20">
    <source>
        <dbReference type="PROSITE" id="PS50110"/>
    </source>
</evidence>
<feature type="compositionally biased region" description="Low complexity" evidence="17">
    <location>
        <begin position="853"/>
        <end position="867"/>
    </location>
</feature>
<feature type="domain" description="Response regulatory" evidence="20">
    <location>
        <begin position="702"/>
        <end position="820"/>
    </location>
</feature>
<reference evidence="23 24" key="1">
    <citation type="submission" date="2023-04" db="EMBL/GenBank/DDBJ databases">
        <authorList>
            <person name="Otstavnykh N."/>
            <person name="Seitkalieva A."/>
            <person name="Bystritskaya E."/>
        </authorList>
    </citation>
    <scope>NUCLEOTIDE SEQUENCE [LARGE SCALE GENOMIC DNA]</scope>
    <source>
        <strain evidence="23 24">NRIC 0815</strain>
    </source>
</reference>
<dbReference type="InterPro" id="IPR003660">
    <property type="entry name" value="HAMP_dom"/>
</dbReference>
<dbReference type="PRINTS" id="PR00344">
    <property type="entry name" value="BCTRLSENSOR"/>
</dbReference>
<evidence type="ECO:0000256" key="9">
    <source>
        <dbReference type="ARBA" id="ARBA00022777"/>
    </source>
</evidence>
<dbReference type="SUPFAM" id="SSF52172">
    <property type="entry name" value="CheY-like"/>
    <property type="match status" value="2"/>
</dbReference>
<protein>
    <recommendedName>
        <fullName evidence="3">histidine kinase</fullName>
        <ecNumber evidence="3">2.7.13.3</ecNumber>
    </recommendedName>
</protein>
<proteinExistence type="predicted"/>
<dbReference type="Pfam" id="PF01627">
    <property type="entry name" value="Hpt"/>
    <property type="match status" value="1"/>
</dbReference>
<dbReference type="GO" id="GO:0005524">
    <property type="term" value="F:ATP binding"/>
    <property type="evidence" value="ECO:0007669"/>
    <property type="project" value="UniProtKB-KW"/>
</dbReference>
<feature type="domain" description="HAMP" evidence="21">
    <location>
        <begin position="180"/>
        <end position="232"/>
    </location>
</feature>
<feature type="compositionally biased region" description="Low complexity" evidence="17">
    <location>
        <begin position="1019"/>
        <end position="1032"/>
    </location>
</feature>
<dbReference type="SUPFAM" id="SSF47384">
    <property type="entry name" value="Homodimeric domain of signal transducing histidine kinase"/>
    <property type="match status" value="1"/>
</dbReference>
<feature type="coiled-coil region" evidence="16">
    <location>
        <begin position="210"/>
        <end position="251"/>
    </location>
</feature>
<feature type="compositionally biased region" description="Low complexity" evidence="17">
    <location>
        <begin position="1047"/>
        <end position="1056"/>
    </location>
</feature>
<name>A0ABT6UKR3_9GAMM</name>
<feature type="compositionally biased region" description="Polar residues" evidence="17">
    <location>
        <begin position="1057"/>
        <end position="1072"/>
    </location>
</feature>
<feature type="compositionally biased region" description="Pro residues" evidence="17">
    <location>
        <begin position="1033"/>
        <end position="1046"/>
    </location>
</feature>
<feature type="modified residue" description="4-aspartylphosphate" evidence="15">
    <location>
        <position position="751"/>
    </location>
</feature>
<keyword evidence="8" id="KW-0547">Nucleotide-binding</keyword>
<dbReference type="InterPro" id="IPR036641">
    <property type="entry name" value="HPT_dom_sf"/>
</dbReference>
<comment type="caution">
    <text evidence="23">The sequence shown here is derived from an EMBL/GenBank/DDBJ whole genome shotgun (WGS) entry which is preliminary data.</text>
</comment>
<evidence type="ECO:0000259" key="19">
    <source>
        <dbReference type="PROSITE" id="PS50109"/>
    </source>
</evidence>
<dbReference type="InterPro" id="IPR011006">
    <property type="entry name" value="CheY-like_superfamily"/>
</dbReference>
<dbReference type="Gene3D" id="6.10.340.10">
    <property type="match status" value="1"/>
</dbReference>
<feature type="compositionally biased region" description="Low complexity" evidence="17">
    <location>
        <begin position="646"/>
        <end position="675"/>
    </location>
</feature>